<evidence type="ECO:0008006" key="3">
    <source>
        <dbReference type="Google" id="ProtNLM"/>
    </source>
</evidence>
<accession>A0A1W6CXF6</accession>
<dbReference type="Proteomes" id="UP000193017">
    <property type="component" value="Chromosome"/>
</dbReference>
<sequence length="109" mass="11811">MMEPRLTAGLRVAALLRRADLAGRGAYVLRRGDDMAGAIALGVLRPSGRAELWSQEYDMATDTRPWVLQASGTPAEIDAAATRRRAADPDLWVIELELPEDQAPGALID</sequence>
<dbReference type="STRING" id="1945662.B0A89_07355"/>
<dbReference type="Pfam" id="PF07372">
    <property type="entry name" value="DUF1491"/>
    <property type="match status" value="1"/>
</dbReference>
<name>A0A1W6CXF6_9RHOB</name>
<keyword evidence="2" id="KW-1185">Reference proteome</keyword>
<proteinExistence type="predicted"/>
<dbReference type="OrthoDB" id="9809136at2"/>
<dbReference type="InterPro" id="IPR009964">
    <property type="entry name" value="DUF1491"/>
</dbReference>
<dbReference type="AlphaFoldDB" id="A0A1W6CXF6"/>
<protein>
    <recommendedName>
        <fullName evidence="3">GTP-binding protein Era</fullName>
    </recommendedName>
</protein>
<gene>
    <name evidence="1" type="ORF">B0A89_07355</name>
</gene>
<evidence type="ECO:0000313" key="2">
    <source>
        <dbReference type="Proteomes" id="UP000193017"/>
    </source>
</evidence>
<organism evidence="1 2">
    <name type="scientific">Paracoccus contaminans</name>
    <dbReference type="NCBI Taxonomy" id="1945662"/>
    <lineage>
        <taxon>Bacteria</taxon>
        <taxon>Pseudomonadati</taxon>
        <taxon>Pseudomonadota</taxon>
        <taxon>Alphaproteobacteria</taxon>
        <taxon>Rhodobacterales</taxon>
        <taxon>Paracoccaceae</taxon>
        <taxon>Paracoccus</taxon>
    </lineage>
</organism>
<dbReference type="KEGG" id="pcon:B0A89_07355"/>
<dbReference type="Gene3D" id="3.40.1530.20">
    <property type="entry name" value="Protein of unknown function (DUF1491)"/>
    <property type="match status" value="1"/>
</dbReference>
<evidence type="ECO:0000313" key="1">
    <source>
        <dbReference type="EMBL" id="ARJ69469.1"/>
    </source>
</evidence>
<dbReference type="EMBL" id="CP020612">
    <property type="protein sequence ID" value="ARJ69469.1"/>
    <property type="molecule type" value="Genomic_DNA"/>
</dbReference>
<reference evidence="1 2" key="1">
    <citation type="submission" date="2017-03" db="EMBL/GenBank/DDBJ databases">
        <title>Genome sequence of Paracoccus contaminans isolated from a water microcosm.</title>
        <authorList>
            <person name="Aurass P."/>
            <person name="Karste S."/>
            <person name="Trost E."/>
            <person name="Glaeser S.P."/>
            <person name="Kaempfer P."/>
            <person name="Flieger A."/>
        </authorList>
    </citation>
    <scope>NUCLEOTIDE SEQUENCE [LARGE SCALE GENOMIC DNA]</scope>
    <source>
        <strain evidence="2">RKI 16-01929T\LMG 29738T\CCM 8701T\CIP 111112T</strain>
    </source>
</reference>